<evidence type="ECO:0000313" key="2">
    <source>
        <dbReference type="EMBL" id="PSL25161.1"/>
    </source>
</evidence>
<dbReference type="Proteomes" id="UP000241964">
    <property type="component" value="Unassembled WGS sequence"/>
</dbReference>
<organism evidence="2 3">
    <name type="scientific">Dyadobacter jiangsuensis</name>
    <dbReference type="NCBI Taxonomy" id="1591085"/>
    <lineage>
        <taxon>Bacteria</taxon>
        <taxon>Pseudomonadati</taxon>
        <taxon>Bacteroidota</taxon>
        <taxon>Cytophagia</taxon>
        <taxon>Cytophagales</taxon>
        <taxon>Spirosomataceae</taxon>
        <taxon>Dyadobacter</taxon>
    </lineage>
</organism>
<evidence type="ECO:0000259" key="1">
    <source>
        <dbReference type="Pfam" id="PF18480"/>
    </source>
</evidence>
<dbReference type="AlphaFoldDB" id="A0A2P8FTY2"/>
<accession>A0A2P8FTY2</accession>
<keyword evidence="3" id="KW-1185">Reference proteome</keyword>
<gene>
    <name evidence="2" type="ORF">CLV60_11280</name>
</gene>
<dbReference type="OrthoDB" id="27473at2"/>
<feature type="domain" description="DUF5615" evidence="1">
    <location>
        <begin position="3"/>
        <end position="106"/>
    </location>
</feature>
<reference evidence="2 3" key="1">
    <citation type="submission" date="2018-03" db="EMBL/GenBank/DDBJ databases">
        <title>Genomic Encyclopedia of Archaeal and Bacterial Type Strains, Phase II (KMG-II): from individual species to whole genera.</title>
        <authorList>
            <person name="Goeker M."/>
        </authorList>
    </citation>
    <scope>NUCLEOTIDE SEQUENCE [LARGE SCALE GENOMIC DNA]</scope>
    <source>
        <strain evidence="2 3">DSM 29057</strain>
    </source>
</reference>
<name>A0A2P8FTY2_9BACT</name>
<sequence>MPKYLIDVNLPAHCSLWNSAEFIHQRDLDNEWLDSEIWNYARENYLTIVTRDADFSIRISTSEPPPRIIHFRLGNIKASELFEVLYKNWHNIAALSKEHKLVTVYRDRIEVLS</sequence>
<dbReference type="Pfam" id="PF18480">
    <property type="entry name" value="DUF5615"/>
    <property type="match status" value="1"/>
</dbReference>
<evidence type="ECO:0000313" key="3">
    <source>
        <dbReference type="Proteomes" id="UP000241964"/>
    </source>
</evidence>
<dbReference type="EMBL" id="PYAS01000012">
    <property type="protein sequence ID" value="PSL25161.1"/>
    <property type="molecule type" value="Genomic_DNA"/>
</dbReference>
<proteinExistence type="predicted"/>
<dbReference type="RefSeq" id="WP_106597772.1">
    <property type="nucleotide sequence ID" value="NZ_PYAS01000012.1"/>
</dbReference>
<dbReference type="InterPro" id="IPR041049">
    <property type="entry name" value="DUF5615"/>
</dbReference>
<comment type="caution">
    <text evidence="2">The sequence shown here is derived from an EMBL/GenBank/DDBJ whole genome shotgun (WGS) entry which is preliminary data.</text>
</comment>
<protein>
    <submittedName>
        <fullName evidence="2">Putative nuclease of predicted toxin-antitoxin system</fullName>
    </submittedName>
</protein>